<dbReference type="Proteomes" id="UP001432027">
    <property type="component" value="Unassembled WGS sequence"/>
</dbReference>
<organism evidence="2 3">
    <name type="scientific">Pristionchus entomophagus</name>
    <dbReference type="NCBI Taxonomy" id="358040"/>
    <lineage>
        <taxon>Eukaryota</taxon>
        <taxon>Metazoa</taxon>
        <taxon>Ecdysozoa</taxon>
        <taxon>Nematoda</taxon>
        <taxon>Chromadorea</taxon>
        <taxon>Rhabditida</taxon>
        <taxon>Rhabditina</taxon>
        <taxon>Diplogasteromorpha</taxon>
        <taxon>Diplogasteroidea</taxon>
        <taxon>Neodiplogasteridae</taxon>
        <taxon>Pristionchus</taxon>
    </lineage>
</organism>
<evidence type="ECO:0000313" key="2">
    <source>
        <dbReference type="EMBL" id="GMS93558.1"/>
    </source>
</evidence>
<reference evidence="2" key="1">
    <citation type="submission" date="2023-10" db="EMBL/GenBank/DDBJ databases">
        <title>Genome assembly of Pristionchus species.</title>
        <authorList>
            <person name="Yoshida K."/>
            <person name="Sommer R.J."/>
        </authorList>
    </citation>
    <scope>NUCLEOTIDE SEQUENCE</scope>
    <source>
        <strain evidence="2">RS0144</strain>
    </source>
</reference>
<keyword evidence="1" id="KW-0812">Transmembrane</keyword>
<keyword evidence="1" id="KW-0472">Membrane</keyword>
<name>A0AAV5TE49_9BILA</name>
<feature type="transmembrane region" description="Helical" evidence="1">
    <location>
        <begin position="12"/>
        <end position="33"/>
    </location>
</feature>
<dbReference type="AlphaFoldDB" id="A0AAV5TE49"/>
<gene>
    <name evidence="2" type="ORF">PENTCL1PPCAC_15733</name>
</gene>
<keyword evidence="1" id="KW-1133">Transmembrane helix</keyword>
<feature type="non-terminal residue" evidence="2">
    <location>
        <position position="1"/>
    </location>
</feature>
<protein>
    <submittedName>
        <fullName evidence="2">Uncharacterized protein</fullName>
    </submittedName>
</protein>
<accession>A0AAV5TE49</accession>
<evidence type="ECO:0000256" key="1">
    <source>
        <dbReference type="SAM" id="Phobius"/>
    </source>
</evidence>
<sequence length="79" mass="8651">NKTQNASLSSIYGQLLETLHAMAMLVVVLILIFSQPSWKNQVATSLGLQKLETRPISVKVSNASQITTAYFGDLAKAWD</sequence>
<comment type="caution">
    <text evidence="2">The sequence shown here is derived from an EMBL/GenBank/DDBJ whole genome shotgun (WGS) entry which is preliminary data.</text>
</comment>
<feature type="non-terminal residue" evidence="2">
    <location>
        <position position="79"/>
    </location>
</feature>
<keyword evidence="3" id="KW-1185">Reference proteome</keyword>
<dbReference type="EMBL" id="BTSX01000004">
    <property type="protein sequence ID" value="GMS93558.1"/>
    <property type="molecule type" value="Genomic_DNA"/>
</dbReference>
<evidence type="ECO:0000313" key="3">
    <source>
        <dbReference type="Proteomes" id="UP001432027"/>
    </source>
</evidence>
<proteinExistence type="predicted"/>